<dbReference type="Pfam" id="PF02391">
    <property type="entry name" value="MoaE"/>
    <property type="match status" value="1"/>
</dbReference>
<dbReference type="FunFam" id="3.10.20.30:FF:000010">
    <property type="entry name" value="Molybdopterin synthase sulfur carrier subunit"/>
    <property type="match status" value="1"/>
</dbReference>
<name>A0A6J4JTW8_9CHLR</name>
<dbReference type="CDD" id="cd00754">
    <property type="entry name" value="Ubl_MoaD"/>
    <property type="match status" value="1"/>
</dbReference>
<keyword evidence="2" id="KW-0547">Nucleotide-binding</keyword>
<dbReference type="SUPFAM" id="SSF54285">
    <property type="entry name" value="MoaD/ThiS"/>
    <property type="match status" value="1"/>
</dbReference>
<evidence type="ECO:0000256" key="3">
    <source>
        <dbReference type="ARBA" id="ARBA00023150"/>
    </source>
</evidence>
<organism evidence="6">
    <name type="scientific">uncultured Chloroflexia bacterium</name>
    <dbReference type="NCBI Taxonomy" id="1672391"/>
    <lineage>
        <taxon>Bacteria</taxon>
        <taxon>Bacillati</taxon>
        <taxon>Chloroflexota</taxon>
        <taxon>Chloroflexia</taxon>
        <taxon>environmental samples</taxon>
    </lineage>
</organism>
<evidence type="ECO:0000256" key="4">
    <source>
        <dbReference type="ARBA" id="ARBA00024200"/>
    </source>
</evidence>
<evidence type="ECO:0000256" key="1">
    <source>
        <dbReference type="ARBA" id="ARBA00005046"/>
    </source>
</evidence>
<comment type="similarity">
    <text evidence="4">Belongs to the MoaD family.</text>
</comment>
<dbReference type="InterPro" id="IPR016155">
    <property type="entry name" value="Mopterin_synth/thiamin_S_b"/>
</dbReference>
<dbReference type="GO" id="GO:0016740">
    <property type="term" value="F:transferase activity"/>
    <property type="evidence" value="ECO:0007669"/>
    <property type="project" value="UniProtKB-KW"/>
</dbReference>
<dbReference type="EMBL" id="CADCTK010000894">
    <property type="protein sequence ID" value="CAA9287489.1"/>
    <property type="molecule type" value="Genomic_DNA"/>
</dbReference>
<dbReference type="InterPro" id="IPR003749">
    <property type="entry name" value="ThiS/MoaD-like"/>
</dbReference>
<sequence>MHIIARFFALHRDVVGTSQLELDVPDDATAGEVWSRLSETYPRLAGATRSLMFAVNQVYAEPGTRLHDGDEVAFIPPVSGGRRPFRPFLVTEEALESEPLTSYVQTPADGAVVLFSGVARDNSEGKATAFLQYEAFAEMAEPVLAQIAQEASARWPIGRVAVHHRTGRLEIGEAAVLVAVAAPHRHAAFEAAEYIMDRIKEIAPIWKRESWTDGSTEWIGG</sequence>
<protein>
    <recommendedName>
        <fullName evidence="5">Molybdopterin synthase sulfur carrier subunit</fullName>
    </recommendedName>
</protein>
<comment type="pathway">
    <text evidence="1">Cofactor biosynthesis; molybdopterin biosynthesis.</text>
</comment>
<dbReference type="AlphaFoldDB" id="A0A6J4JTW8"/>
<evidence type="ECO:0000256" key="2">
    <source>
        <dbReference type="ARBA" id="ARBA00022741"/>
    </source>
</evidence>
<dbReference type="GO" id="GO:0000166">
    <property type="term" value="F:nucleotide binding"/>
    <property type="evidence" value="ECO:0007669"/>
    <property type="project" value="UniProtKB-KW"/>
</dbReference>
<keyword evidence="6" id="KW-0808">Transferase</keyword>
<gene>
    <name evidence="6" type="ORF">AVDCRST_MAG26-3848</name>
</gene>
<dbReference type="GO" id="GO:0006777">
    <property type="term" value="P:Mo-molybdopterin cofactor biosynthetic process"/>
    <property type="evidence" value="ECO:0007669"/>
    <property type="project" value="UniProtKB-KW"/>
</dbReference>
<proteinExistence type="inferred from homology"/>
<dbReference type="InterPro" id="IPR012675">
    <property type="entry name" value="Beta-grasp_dom_sf"/>
</dbReference>
<keyword evidence="3" id="KW-0501">Molybdenum cofactor biosynthesis</keyword>
<accession>A0A6J4JTW8</accession>
<dbReference type="Pfam" id="PF02597">
    <property type="entry name" value="ThiS"/>
    <property type="match status" value="1"/>
</dbReference>
<dbReference type="CDD" id="cd00756">
    <property type="entry name" value="MoaE"/>
    <property type="match status" value="1"/>
</dbReference>
<dbReference type="PANTHER" id="PTHR23404">
    <property type="entry name" value="MOLYBDOPTERIN SYNTHASE RELATED"/>
    <property type="match status" value="1"/>
</dbReference>
<dbReference type="Gene3D" id="3.90.1170.40">
    <property type="entry name" value="Molybdopterin biosynthesis MoaE subunit"/>
    <property type="match status" value="1"/>
</dbReference>
<evidence type="ECO:0000256" key="5">
    <source>
        <dbReference type="ARBA" id="ARBA00024247"/>
    </source>
</evidence>
<dbReference type="SUPFAM" id="SSF54690">
    <property type="entry name" value="Molybdopterin synthase subunit MoaE"/>
    <property type="match status" value="1"/>
</dbReference>
<dbReference type="InterPro" id="IPR003448">
    <property type="entry name" value="Mopterin_biosynth_MoaE"/>
</dbReference>
<reference evidence="6" key="1">
    <citation type="submission" date="2020-02" db="EMBL/GenBank/DDBJ databases">
        <authorList>
            <person name="Meier V. D."/>
        </authorList>
    </citation>
    <scope>NUCLEOTIDE SEQUENCE</scope>
    <source>
        <strain evidence="6">AVDCRST_MAG26</strain>
    </source>
</reference>
<dbReference type="InterPro" id="IPR036563">
    <property type="entry name" value="MoaE_sf"/>
</dbReference>
<evidence type="ECO:0000313" key="6">
    <source>
        <dbReference type="EMBL" id="CAA9287489.1"/>
    </source>
</evidence>
<dbReference type="Gene3D" id="3.10.20.30">
    <property type="match status" value="1"/>
</dbReference>